<evidence type="ECO:0000313" key="1">
    <source>
        <dbReference type="EMBL" id="EOA83907.1"/>
    </source>
</evidence>
<keyword evidence="2" id="KW-1185">Reference proteome</keyword>
<gene>
    <name evidence="1" type="ORF">SETTUDRAFT_32919</name>
</gene>
<proteinExistence type="predicted"/>
<sequence>MTRLKSFRAPSWTWATYNGAITYGLGENSKMNETICEISEPNFNIEHGCRNTCPNKSRTCITGSVKWTGMIGTVIRSDNLHSLNLSDDKDLIEILGSNVH</sequence>
<dbReference type="Proteomes" id="UP000016935">
    <property type="component" value="Unassembled WGS sequence"/>
</dbReference>
<dbReference type="EMBL" id="KB908814">
    <property type="protein sequence ID" value="EOA83907.1"/>
    <property type="molecule type" value="Genomic_DNA"/>
</dbReference>
<dbReference type="AlphaFoldDB" id="R0K6E9"/>
<protein>
    <submittedName>
        <fullName evidence="1">Uncharacterized protein</fullName>
    </submittedName>
</protein>
<reference evidence="1 2" key="2">
    <citation type="journal article" date="2013" name="PLoS Genet.">
        <title>Comparative genome structure, secondary metabolite, and effector coding capacity across Cochliobolus pathogens.</title>
        <authorList>
            <person name="Condon B.J."/>
            <person name="Leng Y."/>
            <person name="Wu D."/>
            <person name="Bushley K.E."/>
            <person name="Ohm R.A."/>
            <person name="Otillar R."/>
            <person name="Martin J."/>
            <person name="Schackwitz W."/>
            <person name="Grimwood J."/>
            <person name="MohdZainudin N."/>
            <person name="Xue C."/>
            <person name="Wang R."/>
            <person name="Manning V.A."/>
            <person name="Dhillon B."/>
            <person name="Tu Z.J."/>
            <person name="Steffenson B.J."/>
            <person name="Salamov A."/>
            <person name="Sun H."/>
            <person name="Lowry S."/>
            <person name="LaButti K."/>
            <person name="Han J."/>
            <person name="Copeland A."/>
            <person name="Lindquist E."/>
            <person name="Barry K."/>
            <person name="Schmutz J."/>
            <person name="Baker S.E."/>
            <person name="Ciuffetti L.M."/>
            <person name="Grigoriev I.V."/>
            <person name="Zhong S."/>
            <person name="Turgeon B.G."/>
        </authorList>
    </citation>
    <scope>NUCLEOTIDE SEQUENCE [LARGE SCALE GENOMIC DNA]</scope>
    <source>
        <strain evidence="2">28A</strain>
    </source>
</reference>
<reference evidence="1 2" key="1">
    <citation type="journal article" date="2012" name="PLoS Pathog.">
        <title>Diverse lifestyles and strategies of plant pathogenesis encoded in the genomes of eighteen Dothideomycetes fungi.</title>
        <authorList>
            <person name="Ohm R.A."/>
            <person name="Feau N."/>
            <person name="Henrissat B."/>
            <person name="Schoch C.L."/>
            <person name="Horwitz B.A."/>
            <person name="Barry K.W."/>
            <person name="Condon B.J."/>
            <person name="Copeland A.C."/>
            <person name="Dhillon B."/>
            <person name="Glaser F."/>
            <person name="Hesse C.N."/>
            <person name="Kosti I."/>
            <person name="LaButti K."/>
            <person name="Lindquist E.A."/>
            <person name="Lucas S."/>
            <person name="Salamov A.A."/>
            <person name="Bradshaw R.E."/>
            <person name="Ciuffetti L."/>
            <person name="Hamelin R.C."/>
            <person name="Kema G.H.J."/>
            <person name="Lawrence C."/>
            <person name="Scott J.A."/>
            <person name="Spatafora J.W."/>
            <person name="Turgeon B.G."/>
            <person name="de Wit P.J.G.M."/>
            <person name="Zhong S."/>
            <person name="Goodwin S.B."/>
            <person name="Grigoriev I.V."/>
        </authorList>
    </citation>
    <scope>NUCLEOTIDE SEQUENCE [LARGE SCALE GENOMIC DNA]</scope>
    <source>
        <strain evidence="2">28A</strain>
    </source>
</reference>
<name>R0K6E9_EXST2</name>
<dbReference type="OrthoDB" id="3766525at2759"/>
<dbReference type="RefSeq" id="XP_008028082.1">
    <property type="nucleotide sequence ID" value="XM_008029891.1"/>
</dbReference>
<dbReference type="HOGENOM" id="CLU_2307808_0_0_1"/>
<accession>R0K6E9</accession>
<dbReference type="GeneID" id="19403710"/>
<organism evidence="1 2">
    <name type="scientific">Exserohilum turcicum (strain 28A)</name>
    <name type="common">Northern leaf blight fungus</name>
    <name type="synonym">Setosphaeria turcica</name>
    <dbReference type="NCBI Taxonomy" id="671987"/>
    <lineage>
        <taxon>Eukaryota</taxon>
        <taxon>Fungi</taxon>
        <taxon>Dikarya</taxon>
        <taxon>Ascomycota</taxon>
        <taxon>Pezizomycotina</taxon>
        <taxon>Dothideomycetes</taxon>
        <taxon>Pleosporomycetidae</taxon>
        <taxon>Pleosporales</taxon>
        <taxon>Pleosporineae</taxon>
        <taxon>Pleosporaceae</taxon>
        <taxon>Exserohilum</taxon>
    </lineage>
</organism>
<evidence type="ECO:0000313" key="2">
    <source>
        <dbReference type="Proteomes" id="UP000016935"/>
    </source>
</evidence>